<accession>A0A8J5FU84</accession>
<sequence>MDPGGEAPRRPSFRPLQLLEKKELVESCSTSDAASSFPSRMDDTRNGDDTAPPPAEATRIKPPSKRSSAKDRHTKVDGRGRRIRMPVLCAARVFQLTRELGHKSEGETIEWLLQQAEPAVIAATGTGTIPANFTSLNISLRSSCSSSLSAPNSFSSSVAAVAPLSGHAFRFHSELDYTGTTKTSPSSSAPPLLLSFSTSSALAESAEPVRSETADLANARKRRWEEELVGRRHHQPPQNPIMAVGYGQPGRVWMAMANPNNQQPTIIATTAEPDPSPSIWPFPNTAGAAPSGLQYFMNFPQPAAASPTAVLQTAAHQLSHAGGEAPHMGILAALNSYGRPPPTNANSPPSSQ</sequence>
<dbReference type="InterPro" id="IPR017887">
    <property type="entry name" value="TF_TCP_subgr"/>
</dbReference>
<dbReference type="GO" id="GO:0043565">
    <property type="term" value="F:sequence-specific DNA binding"/>
    <property type="evidence" value="ECO:0007669"/>
    <property type="project" value="TreeGrafter"/>
</dbReference>
<evidence type="ECO:0000313" key="8">
    <source>
        <dbReference type="EMBL" id="KAG6494399.1"/>
    </source>
</evidence>
<evidence type="ECO:0000259" key="7">
    <source>
        <dbReference type="PROSITE" id="PS51369"/>
    </source>
</evidence>
<evidence type="ECO:0000256" key="5">
    <source>
        <dbReference type="ARBA" id="ARBA00023242"/>
    </source>
</evidence>
<keyword evidence="4" id="KW-0804">Transcription</keyword>
<keyword evidence="9" id="KW-1185">Reference proteome</keyword>
<name>A0A8J5FU84_ZINOF</name>
<dbReference type="AlphaFoldDB" id="A0A8J5FU84"/>
<evidence type="ECO:0000256" key="4">
    <source>
        <dbReference type="ARBA" id="ARBA00023163"/>
    </source>
</evidence>
<dbReference type="GO" id="GO:0005634">
    <property type="term" value="C:nucleus"/>
    <property type="evidence" value="ECO:0007669"/>
    <property type="project" value="UniProtKB-SubCell"/>
</dbReference>
<keyword evidence="2" id="KW-0805">Transcription regulation</keyword>
<evidence type="ECO:0000256" key="2">
    <source>
        <dbReference type="ARBA" id="ARBA00023015"/>
    </source>
</evidence>
<dbReference type="EMBL" id="JACMSC010000013">
    <property type="protein sequence ID" value="KAG6494399.1"/>
    <property type="molecule type" value="Genomic_DNA"/>
</dbReference>
<evidence type="ECO:0000256" key="6">
    <source>
        <dbReference type="SAM" id="MobiDB-lite"/>
    </source>
</evidence>
<dbReference type="GO" id="GO:0003700">
    <property type="term" value="F:DNA-binding transcription factor activity"/>
    <property type="evidence" value="ECO:0007669"/>
    <property type="project" value="InterPro"/>
</dbReference>
<evidence type="ECO:0000256" key="1">
    <source>
        <dbReference type="ARBA" id="ARBA00004123"/>
    </source>
</evidence>
<dbReference type="PANTHER" id="PTHR31072:SF170">
    <property type="entry name" value="TRANSCRIPTION FACTOR TCP15-RELATED"/>
    <property type="match status" value="1"/>
</dbReference>
<keyword evidence="5" id="KW-0539">Nucleus</keyword>
<organism evidence="8 9">
    <name type="scientific">Zingiber officinale</name>
    <name type="common">Ginger</name>
    <name type="synonym">Amomum zingiber</name>
    <dbReference type="NCBI Taxonomy" id="94328"/>
    <lineage>
        <taxon>Eukaryota</taxon>
        <taxon>Viridiplantae</taxon>
        <taxon>Streptophyta</taxon>
        <taxon>Embryophyta</taxon>
        <taxon>Tracheophyta</taxon>
        <taxon>Spermatophyta</taxon>
        <taxon>Magnoliopsida</taxon>
        <taxon>Liliopsida</taxon>
        <taxon>Zingiberales</taxon>
        <taxon>Zingiberaceae</taxon>
        <taxon>Zingiber</taxon>
    </lineage>
</organism>
<feature type="region of interest" description="Disordered" evidence="6">
    <location>
        <begin position="24"/>
        <end position="78"/>
    </location>
</feature>
<reference evidence="8 9" key="1">
    <citation type="submission" date="2020-08" db="EMBL/GenBank/DDBJ databases">
        <title>Plant Genome Project.</title>
        <authorList>
            <person name="Zhang R.-G."/>
        </authorList>
    </citation>
    <scope>NUCLEOTIDE SEQUENCE [LARGE SCALE GENOMIC DNA]</scope>
    <source>
        <tissue evidence="8">Rhizome</tissue>
    </source>
</reference>
<feature type="domain" description="TCP" evidence="7">
    <location>
        <begin position="69"/>
        <end position="123"/>
    </location>
</feature>
<dbReference type="Proteomes" id="UP000734854">
    <property type="component" value="Unassembled WGS sequence"/>
</dbReference>
<protein>
    <recommendedName>
        <fullName evidence="7">TCP domain-containing protein</fullName>
    </recommendedName>
</protein>
<dbReference type="PANTHER" id="PTHR31072">
    <property type="entry name" value="TRANSCRIPTION FACTOR TCP4-RELATED"/>
    <property type="match status" value="1"/>
</dbReference>
<comment type="subcellular location">
    <subcellularLocation>
        <location evidence="1">Nucleus</location>
    </subcellularLocation>
</comment>
<feature type="compositionally biased region" description="Polar residues" evidence="6">
    <location>
        <begin position="27"/>
        <end position="38"/>
    </location>
</feature>
<evidence type="ECO:0000313" key="9">
    <source>
        <dbReference type="Proteomes" id="UP000734854"/>
    </source>
</evidence>
<gene>
    <name evidence="8" type="ORF">ZIOFF_049424</name>
</gene>
<dbReference type="Pfam" id="PF03634">
    <property type="entry name" value="TCP"/>
    <property type="match status" value="1"/>
</dbReference>
<feature type="compositionally biased region" description="Basic and acidic residues" evidence="6">
    <location>
        <begin position="68"/>
        <end position="78"/>
    </location>
</feature>
<proteinExistence type="predicted"/>
<dbReference type="OrthoDB" id="1911901at2759"/>
<dbReference type="PROSITE" id="PS51369">
    <property type="entry name" value="TCP"/>
    <property type="match status" value="1"/>
</dbReference>
<evidence type="ECO:0000256" key="3">
    <source>
        <dbReference type="ARBA" id="ARBA00023125"/>
    </source>
</evidence>
<dbReference type="InterPro" id="IPR005333">
    <property type="entry name" value="Transcription_factor_TCP"/>
</dbReference>
<keyword evidence="3" id="KW-0238">DNA-binding</keyword>
<comment type="caution">
    <text evidence="8">The sequence shown here is derived from an EMBL/GenBank/DDBJ whole genome shotgun (WGS) entry which is preliminary data.</text>
</comment>